<keyword evidence="2" id="KW-1185">Reference proteome</keyword>
<sequence>MTTLRDALNATFRLEAIEASFLQAIEGIQAIENTYLSPAENLSRSLTTFTFADSDSPGVIKDAESIFKDGMLHTRTPDGWVAIELDRPAIGTLSLLLLLHGADLDQTLTDDGSPLMVAVDRDRSREHVPDQYRVVLDDLLAGSDITPDGYVPEHLTARIAVAHDPLHICEMSYTNDTIPATFALELHPTARRDIPTPPMSN</sequence>
<evidence type="ECO:0000313" key="1">
    <source>
        <dbReference type="EMBL" id="TQL86245.1"/>
    </source>
</evidence>
<dbReference type="Proteomes" id="UP000317209">
    <property type="component" value="Unassembled WGS sequence"/>
</dbReference>
<evidence type="ECO:0000313" key="2">
    <source>
        <dbReference type="Proteomes" id="UP000317209"/>
    </source>
</evidence>
<reference evidence="1 2" key="1">
    <citation type="submission" date="2019-06" db="EMBL/GenBank/DDBJ databases">
        <title>Sequencing the genomes of 1000 actinobacteria strains.</title>
        <authorList>
            <person name="Klenk H.-P."/>
        </authorList>
    </citation>
    <scope>NUCLEOTIDE SEQUENCE [LARGE SCALE GENOMIC DNA]</scope>
    <source>
        <strain evidence="1 2">DSM 20169</strain>
    </source>
</reference>
<dbReference type="EMBL" id="VFOX01000001">
    <property type="protein sequence ID" value="TQL86245.1"/>
    <property type="molecule type" value="Genomic_DNA"/>
</dbReference>
<comment type="caution">
    <text evidence="1">The sequence shown here is derived from an EMBL/GenBank/DDBJ whole genome shotgun (WGS) entry which is preliminary data.</text>
</comment>
<dbReference type="OrthoDB" id="9854423at2"/>
<dbReference type="RefSeq" id="WP_141872120.1">
    <property type="nucleotide sequence ID" value="NZ_VFOX01000001.1"/>
</dbReference>
<protein>
    <submittedName>
        <fullName evidence="1">Uncharacterized protein</fullName>
    </submittedName>
</protein>
<gene>
    <name evidence="1" type="ORF">FB560_1895</name>
</gene>
<organism evidence="1 2">
    <name type="scientific">Microbacterium saperdae</name>
    <dbReference type="NCBI Taxonomy" id="69368"/>
    <lineage>
        <taxon>Bacteria</taxon>
        <taxon>Bacillati</taxon>
        <taxon>Actinomycetota</taxon>
        <taxon>Actinomycetes</taxon>
        <taxon>Micrococcales</taxon>
        <taxon>Microbacteriaceae</taxon>
        <taxon>Microbacterium</taxon>
    </lineage>
</organism>
<proteinExistence type="predicted"/>
<dbReference type="AlphaFoldDB" id="A0A543BN35"/>
<name>A0A543BN35_9MICO</name>
<accession>A0A543BN35</accession>